<name>A0A6H5IVG2_9HYME</name>
<dbReference type="OrthoDB" id="409330at2759"/>
<dbReference type="Gene3D" id="3.40.50.1000">
    <property type="entry name" value="HAD superfamily/HAD-like"/>
    <property type="match status" value="1"/>
</dbReference>
<feature type="compositionally biased region" description="Low complexity" evidence="7">
    <location>
        <begin position="63"/>
        <end position="74"/>
    </location>
</feature>
<dbReference type="Pfam" id="PF12796">
    <property type="entry name" value="Ank_2"/>
    <property type="match status" value="3"/>
</dbReference>
<keyword evidence="4" id="KW-0460">Magnesium</keyword>
<evidence type="ECO:0000256" key="2">
    <source>
        <dbReference type="ARBA" id="ARBA00022723"/>
    </source>
</evidence>
<feature type="repeat" description="ANK" evidence="5">
    <location>
        <begin position="646"/>
        <end position="679"/>
    </location>
</feature>
<gene>
    <name evidence="8" type="ORF">TBRA_LOCUS13053</name>
</gene>
<feature type="region of interest" description="Disordered" evidence="7">
    <location>
        <begin position="62"/>
        <end position="81"/>
    </location>
</feature>
<dbReference type="CDD" id="cd07522">
    <property type="entry name" value="HAD_cN-II"/>
    <property type="match status" value="1"/>
</dbReference>
<dbReference type="NCBIfam" id="TIGR02244">
    <property type="entry name" value="HAD-IG-Ncltidse"/>
    <property type="match status" value="1"/>
</dbReference>
<accession>A0A6H5IVG2</accession>
<dbReference type="InterPro" id="IPR008380">
    <property type="entry name" value="HAD-SF_hydro_IG_5-nucl"/>
</dbReference>
<keyword evidence="6" id="KW-0175">Coiled coil</keyword>
<evidence type="ECO:0000256" key="5">
    <source>
        <dbReference type="PROSITE-ProRule" id="PRU00023"/>
    </source>
</evidence>
<evidence type="ECO:0000256" key="4">
    <source>
        <dbReference type="ARBA" id="ARBA00022842"/>
    </source>
</evidence>
<keyword evidence="2" id="KW-0479">Metal-binding</keyword>
<dbReference type="GO" id="GO:0046872">
    <property type="term" value="F:metal ion binding"/>
    <property type="evidence" value="ECO:0007669"/>
    <property type="project" value="UniProtKB-KW"/>
</dbReference>
<evidence type="ECO:0000256" key="1">
    <source>
        <dbReference type="ARBA" id="ARBA00009589"/>
    </source>
</evidence>
<comment type="similarity">
    <text evidence="1">Belongs to the 5'(3')-deoxyribonucleotidase family.</text>
</comment>
<dbReference type="Pfam" id="PF00023">
    <property type="entry name" value="Ank"/>
    <property type="match status" value="1"/>
</dbReference>
<feature type="repeat" description="ANK" evidence="5">
    <location>
        <begin position="792"/>
        <end position="824"/>
    </location>
</feature>
<dbReference type="SUPFAM" id="SSF48403">
    <property type="entry name" value="Ankyrin repeat"/>
    <property type="match status" value="3"/>
</dbReference>
<dbReference type="Gene3D" id="1.25.40.20">
    <property type="entry name" value="Ankyrin repeat-containing domain"/>
    <property type="match status" value="5"/>
</dbReference>
<dbReference type="PANTHER" id="PTHR12103">
    <property type="entry name" value="5'-NUCLEOTIDASE DOMAIN-CONTAINING"/>
    <property type="match status" value="1"/>
</dbReference>
<evidence type="ECO:0000313" key="9">
    <source>
        <dbReference type="Proteomes" id="UP000479190"/>
    </source>
</evidence>
<dbReference type="PROSITE" id="PS50088">
    <property type="entry name" value="ANK_REPEAT"/>
    <property type="match status" value="7"/>
</dbReference>
<keyword evidence="9" id="KW-1185">Reference proteome</keyword>
<reference evidence="8 9" key="1">
    <citation type="submission" date="2020-02" db="EMBL/GenBank/DDBJ databases">
        <authorList>
            <person name="Ferguson B K."/>
        </authorList>
    </citation>
    <scope>NUCLEOTIDE SEQUENCE [LARGE SCALE GENOMIC DNA]</scope>
</reference>
<evidence type="ECO:0000313" key="8">
    <source>
        <dbReference type="EMBL" id="CAB0041385.1"/>
    </source>
</evidence>
<dbReference type="Pfam" id="PF05761">
    <property type="entry name" value="5_nucleotid"/>
    <property type="match status" value="1"/>
</dbReference>
<evidence type="ECO:0000256" key="7">
    <source>
        <dbReference type="SAM" id="MobiDB-lite"/>
    </source>
</evidence>
<dbReference type="InterPro" id="IPR002110">
    <property type="entry name" value="Ankyrin_rpt"/>
</dbReference>
<feature type="repeat" description="ANK" evidence="5">
    <location>
        <begin position="870"/>
        <end position="902"/>
    </location>
</feature>
<dbReference type="Proteomes" id="UP000479190">
    <property type="component" value="Unassembled WGS sequence"/>
</dbReference>
<evidence type="ECO:0000256" key="6">
    <source>
        <dbReference type="SAM" id="Coils"/>
    </source>
</evidence>
<dbReference type="InterPro" id="IPR023214">
    <property type="entry name" value="HAD_sf"/>
</dbReference>
<keyword evidence="5" id="KW-0040">ANK repeat</keyword>
<dbReference type="InterPro" id="IPR036412">
    <property type="entry name" value="HAD-like_sf"/>
</dbReference>
<organism evidence="8 9">
    <name type="scientific">Trichogramma brassicae</name>
    <dbReference type="NCBI Taxonomy" id="86971"/>
    <lineage>
        <taxon>Eukaryota</taxon>
        <taxon>Metazoa</taxon>
        <taxon>Ecdysozoa</taxon>
        <taxon>Arthropoda</taxon>
        <taxon>Hexapoda</taxon>
        <taxon>Insecta</taxon>
        <taxon>Pterygota</taxon>
        <taxon>Neoptera</taxon>
        <taxon>Endopterygota</taxon>
        <taxon>Hymenoptera</taxon>
        <taxon>Apocrita</taxon>
        <taxon>Proctotrupomorpha</taxon>
        <taxon>Chalcidoidea</taxon>
        <taxon>Trichogrammatidae</taxon>
        <taxon>Trichogramma</taxon>
    </lineage>
</organism>
<dbReference type="EMBL" id="CADCXV010001116">
    <property type="protein sequence ID" value="CAB0041385.1"/>
    <property type="molecule type" value="Genomic_DNA"/>
</dbReference>
<evidence type="ECO:0000256" key="3">
    <source>
        <dbReference type="ARBA" id="ARBA00022801"/>
    </source>
</evidence>
<feature type="repeat" description="ANK" evidence="5">
    <location>
        <begin position="947"/>
        <end position="979"/>
    </location>
</feature>
<dbReference type="PROSITE" id="PS50297">
    <property type="entry name" value="ANK_REP_REGION"/>
    <property type="match status" value="7"/>
</dbReference>
<proteinExistence type="inferred from homology"/>
<dbReference type="PANTHER" id="PTHR12103:SF12">
    <property type="entry name" value="FI20020P1"/>
    <property type="match status" value="1"/>
</dbReference>
<dbReference type="SUPFAM" id="SSF56784">
    <property type="entry name" value="HAD-like"/>
    <property type="match status" value="1"/>
</dbReference>
<dbReference type="PRINTS" id="PR01415">
    <property type="entry name" value="ANKYRIN"/>
</dbReference>
<dbReference type="InterPro" id="IPR036770">
    <property type="entry name" value="Ankyrin_rpt-contain_sf"/>
</dbReference>
<feature type="repeat" description="ANK" evidence="5">
    <location>
        <begin position="391"/>
        <end position="423"/>
    </location>
</feature>
<sequence>METHRFLSRVDWDPGRSREIPLRRRNGPTCTPRENEFCPTHRCSAVQQALRLQFDEVQPSTLQQRVQPSSQRSPDNVPHKSTGLVTKAMEYVFGWPFIVYSLPDNCSMSNNNFIFRQGSIVTFGPLNHVNEIKPKSIVFRDRDCVLNSSVIKDALSAMRKPGCSRGNANVVLRIDMFSDDESAESFHSCESGSDDEIDDCDFKDVDDLHQKQLESLKSLREKINWINWFIKGRYAVLNQLYPLIRDWKGQHPNLLDIFRKEEIEGLLMDSINHTNKYKNRFQGLRVIEFVARSGYRDVPELDKNGKPLLRRTTLLHRANKLFCLRTPRVITDRARHGSIRKLFKIYNRYDVNYTDKLGYTHFHLACRWGLDDIVKKFLEAGQDPNCLYQKTGDSPLHWTLDSGYGTLTKLLLRSGANPNAANVSGMTPLHIIGKTGKLVDLFFKINDEIQQTVQVDARDKFGRTPLHLALLYDNEKALEWLLRRGANPNLTDINDRTPLHACLEKQNDYLLTDENDRTPLHVRLEKHHDNLVNIFFKIADEIHQTVQHKYCIQFDVTFFPEAARGPAMSQSIRLLKTFKSLNFGRERLIGHLRIFVKVLKTKKVPGTQRFRRAQLISTWRACRTITTSSRDFSTSARIPNQLLTEKGESPLLLAIQYCECNNVVELLLRRGADPNLTDKFGWTPLHWICEDENIDLAKMLFAICDEKHVPVQVNIKDKYDRTPLHIALVHRNRTLMKILLRRGADPHLADKKGDTALHYICMDDGCHRLLQKFFKICDDIGQKIQVNARNKLGITPLHSSVDHNNRHLVEFLLKRGADPNVVDNYGLTPLHIILASKESVTQNEDDFVEVFFNINDEIQQTVQVDVQDHAGRTPLNYALRCKHLKTAEYLLRRGAKPGLADNNRSTPLHLLSEMNDSIDLAKILFEFSKDEIWCSGGKVNVNAQDVWGRTSLYLAVCSNNKKVAKLLLKKGADPNLATAVARWTPLHLIKYITIIMTWRDGQHLARRWLGSSTSCSTDLAASKVSRDRMRRSYDMMLEKCKSKKLPQDVNARGVFACNELDLREVQVYGFDYDYTLACYKPSMDYLLYRLGQDMLIKKHKYPEGIADLEYRDDFAVRGLHYDIEKGLLLKLDSFLQIQLGAVYRGLKPVPDDEVLRLYKNRIIPIAYVEAPYKHHHDGVRRTKMVQLADLFSLPEMGLLCNVTEYFLQNHIDFHPEILFRDVKNSVQSCHPIMHKLVVENVSEYLESNPDLNQYFDRLKAADKKMFLVTNSPFHFVDKGMRFLVGNDWKSYFDVVIVQARKPRFFTEESRPLRIYDEKNETQLWDRVTKVEKGVIYLEGTVKQLQDTTGWRGHQVLYFGDHPYSDLADVTLEHGWRTGAIIKELAHEIETLNHPRFKKNANWLQMLTALIEDHQNVDGPEAEAELDAWIQERDRLRNEIKHVFNEQFGSVFRTYHNPTYFSRRLFRFADIYMSSITNLLCYSPTHTFYPRRGVMPHEYMSYFM</sequence>
<feature type="repeat" description="ANK" evidence="5">
    <location>
        <begin position="719"/>
        <end position="751"/>
    </location>
</feature>
<dbReference type="SMART" id="SM00248">
    <property type="entry name" value="ANK"/>
    <property type="match status" value="13"/>
</dbReference>
<feature type="repeat" description="ANK" evidence="5">
    <location>
        <begin position="461"/>
        <end position="493"/>
    </location>
</feature>
<dbReference type="GO" id="GO:0008253">
    <property type="term" value="F:5'-nucleotidase activity"/>
    <property type="evidence" value="ECO:0007669"/>
    <property type="project" value="TreeGrafter"/>
</dbReference>
<feature type="coiled-coil region" evidence="6">
    <location>
        <begin position="1418"/>
        <end position="1445"/>
    </location>
</feature>
<keyword evidence="3" id="KW-0378">Hydrolase</keyword>
<protein>
    <submittedName>
        <fullName evidence="8">Uncharacterized protein</fullName>
    </submittedName>
</protein>